<dbReference type="InterPro" id="IPR011711">
    <property type="entry name" value="GntR_C"/>
</dbReference>
<comment type="caution">
    <text evidence="5">The sequence shown here is derived from an EMBL/GenBank/DDBJ whole genome shotgun (WGS) entry which is preliminary data.</text>
</comment>
<keyword evidence="6" id="KW-1185">Reference proteome</keyword>
<evidence type="ECO:0000313" key="6">
    <source>
        <dbReference type="Proteomes" id="UP000292859"/>
    </source>
</evidence>
<dbReference type="EMBL" id="SIRL01000005">
    <property type="protein sequence ID" value="TBN50543.1"/>
    <property type="molecule type" value="Genomic_DNA"/>
</dbReference>
<dbReference type="Pfam" id="PF07729">
    <property type="entry name" value="FCD"/>
    <property type="match status" value="1"/>
</dbReference>
<dbReference type="PANTHER" id="PTHR43537">
    <property type="entry name" value="TRANSCRIPTIONAL REGULATOR, GNTR FAMILY"/>
    <property type="match status" value="1"/>
</dbReference>
<keyword evidence="1" id="KW-0805">Transcription regulation</keyword>
<dbReference type="InterPro" id="IPR008920">
    <property type="entry name" value="TF_FadR/GntR_C"/>
</dbReference>
<evidence type="ECO:0000256" key="1">
    <source>
        <dbReference type="ARBA" id="ARBA00023015"/>
    </source>
</evidence>
<name>A0ABY1YM35_9RHOB</name>
<evidence type="ECO:0000259" key="4">
    <source>
        <dbReference type="SMART" id="SM00895"/>
    </source>
</evidence>
<dbReference type="SMART" id="SM00895">
    <property type="entry name" value="FCD"/>
    <property type="match status" value="1"/>
</dbReference>
<reference evidence="5 6" key="1">
    <citation type="submission" date="2019-02" db="EMBL/GenBank/DDBJ databases">
        <authorList>
            <person name="Zhang G."/>
        </authorList>
    </citation>
    <scope>NUCLEOTIDE SEQUENCE [LARGE SCALE GENOMIC DNA]</scope>
    <source>
        <strain evidence="5 6">CMB17</strain>
    </source>
</reference>
<evidence type="ECO:0000256" key="3">
    <source>
        <dbReference type="ARBA" id="ARBA00023163"/>
    </source>
</evidence>
<dbReference type="SUPFAM" id="SSF48008">
    <property type="entry name" value="GntR ligand-binding domain-like"/>
    <property type="match status" value="1"/>
</dbReference>
<dbReference type="Gene3D" id="1.20.120.530">
    <property type="entry name" value="GntR ligand-binding domain-like"/>
    <property type="match status" value="1"/>
</dbReference>
<dbReference type="Proteomes" id="UP000292859">
    <property type="component" value="Unassembled WGS sequence"/>
</dbReference>
<sequence>MADFSGYWTIVTSDPKTLLDLFEALAEIEALCATLAAQRARASDLRRLEDALRRMEVAAPPEYPQLNLDFHDRVCRMSRNGELARLACGLRHRLAPLRHVQLAHADRQERSMREHQALVDAIGVRDGPLAGSIMRAHQRIAMREVLFLHEPSAV</sequence>
<evidence type="ECO:0000313" key="5">
    <source>
        <dbReference type="EMBL" id="TBN50543.1"/>
    </source>
</evidence>
<dbReference type="PANTHER" id="PTHR43537:SF49">
    <property type="entry name" value="TRANSCRIPTIONAL REGULATORY PROTEIN"/>
    <property type="match status" value="1"/>
</dbReference>
<keyword evidence="3" id="KW-0804">Transcription</keyword>
<proteinExistence type="predicted"/>
<feature type="domain" description="GntR C-terminal" evidence="4">
    <location>
        <begin position="20"/>
        <end position="140"/>
    </location>
</feature>
<gene>
    <name evidence="5" type="ORF">EYF88_09910</name>
</gene>
<protein>
    <submittedName>
        <fullName evidence="5">FCD domain-containing protein</fullName>
    </submittedName>
</protein>
<keyword evidence="2" id="KW-0238">DNA-binding</keyword>
<accession>A0ABY1YM35</accession>
<organism evidence="5 6">
    <name type="scientific">Paracoccus sediminis</name>
    <dbReference type="NCBI Taxonomy" id="1214787"/>
    <lineage>
        <taxon>Bacteria</taxon>
        <taxon>Pseudomonadati</taxon>
        <taxon>Pseudomonadota</taxon>
        <taxon>Alphaproteobacteria</taxon>
        <taxon>Rhodobacterales</taxon>
        <taxon>Paracoccaceae</taxon>
        <taxon>Paracoccus</taxon>
    </lineage>
</organism>
<evidence type="ECO:0000256" key="2">
    <source>
        <dbReference type="ARBA" id="ARBA00023125"/>
    </source>
</evidence>